<dbReference type="Pfam" id="PF00330">
    <property type="entry name" value="Aconitase"/>
    <property type="match status" value="1"/>
</dbReference>
<comment type="caution">
    <text evidence="6">The sequence shown here is derived from an EMBL/GenBank/DDBJ whole genome shotgun (WGS) entry which is preliminary data.</text>
</comment>
<keyword evidence="3" id="KW-0411">Iron-sulfur</keyword>
<protein>
    <submittedName>
        <fullName evidence="6">Aconitate hydratase</fullName>
    </submittedName>
</protein>
<sequence>MQRSLAHKLIGSHLVDGDLVPGTEIALAVDQTLTQDATGTLVMQELEALGLDRARTEVSVQYVDHNLLQTDEKNAEDHEFLRSACRRYGLWFSKPGNGVSHPTHMQRFGIPGRSMVGSDSHTCAAGCLGMLAIGVGGLEVALAIAGQPLRIRMPEIWGVRLEGRLRPWVSAKDVILEMLRRHGVSGGVHRIIEYHGPGLAGLSAMDRHVIANMGAELGATTTVFPSDSAVYEFLRAERREHDFEVFTADDGASYDVTETLDLSEVEPLIARPSAPDSVVPVREVAGTEIGQVVIGSSANPGLRDFAVAAAMVRGRQTDPRVSFDVNPTSREILADLTRIGGTLDLVTAGARIHQAGCMGCIGMGQAPAVGQNSLRTFPRNFPGRSGTREDSVWLCSPETAAASALTGVITDPRDLGQDPPRPVLPERASVNTAMLVPPLPVERAREVELVKGPNVSALPEFPRLPDRLELPVLLKAGDDVSTDEISPAGARALPLRSNIPALAEFSFTGIDQDYPRRAHEAAGGHAVVGGANYGQGSSREHAAIAPRYLGLRMVLARSFARIHWQNLVNFGIVPLEFDDPADYERVGVGDVLVLDDAPRAVTTGEITIRNTSRDLVVRARHSLSPRQVDTVIAGGVIPLIATRP</sequence>
<dbReference type="InterPro" id="IPR001030">
    <property type="entry name" value="Acoase/IPM_deHydtase_lsu_aba"/>
</dbReference>
<dbReference type="Gene3D" id="3.30.499.10">
    <property type="entry name" value="Aconitase, domain 3"/>
    <property type="match status" value="2"/>
</dbReference>
<dbReference type="SUPFAM" id="SSF53732">
    <property type="entry name" value="Aconitase iron-sulfur domain"/>
    <property type="match status" value="1"/>
</dbReference>
<keyword evidence="1" id="KW-0479">Metal-binding</keyword>
<gene>
    <name evidence="6" type="ORF">GCM10010470_29700</name>
</gene>
<evidence type="ECO:0000256" key="1">
    <source>
        <dbReference type="ARBA" id="ARBA00022723"/>
    </source>
</evidence>
<name>A0ABN3VD17_9PSEU</name>
<proteinExistence type="predicted"/>
<evidence type="ECO:0000313" key="7">
    <source>
        <dbReference type="Proteomes" id="UP001500979"/>
    </source>
</evidence>
<evidence type="ECO:0000256" key="2">
    <source>
        <dbReference type="ARBA" id="ARBA00023004"/>
    </source>
</evidence>
<dbReference type="InterPro" id="IPR000573">
    <property type="entry name" value="AconitaseA/IPMdHydase_ssu_swvl"/>
</dbReference>
<keyword evidence="2" id="KW-0408">Iron</keyword>
<reference evidence="6 7" key="1">
    <citation type="journal article" date="2019" name="Int. J. Syst. Evol. Microbiol.">
        <title>The Global Catalogue of Microorganisms (GCM) 10K type strain sequencing project: providing services to taxonomists for standard genome sequencing and annotation.</title>
        <authorList>
            <consortium name="The Broad Institute Genomics Platform"/>
            <consortium name="The Broad Institute Genome Sequencing Center for Infectious Disease"/>
            <person name="Wu L."/>
            <person name="Ma J."/>
        </authorList>
    </citation>
    <scope>NUCLEOTIDE SEQUENCE [LARGE SCALE GENOMIC DNA]</scope>
    <source>
        <strain evidence="6 7">JCM 9383</strain>
    </source>
</reference>
<dbReference type="PANTHER" id="PTHR43160">
    <property type="entry name" value="ACONITATE HYDRATASE B"/>
    <property type="match status" value="1"/>
</dbReference>
<dbReference type="PRINTS" id="PR00415">
    <property type="entry name" value="ACONITASE"/>
</dbReference>
<dbReference type="Proteomes" id="UP001500979">
    <property type="component" value="Unassembled WGS sequence"/>
</dbReference>
<evidence type="ECO:0000313" key="6">
    <source>
        <dbReference type="EMBL" id="GAA2792920.1"/>
    </source>
</evidence>
<dbReference type="Pfam" id="PF00694">
    <property type="entry name" value="Aconitase_C"/>
    <property type="match status" value="1"/>
</dbReference>
<dbReference type="NCBIfam" id="NF005558">
    <property type="entry name" value="PRK07229.1"/>
    <property type="match status" value="1"/>
</dbReference>
<dbReference type="PANTHER" id="PTHR43160:SF3">
    <property type="entry name" value="ACONITATE HYDRATASE, MITOCHONDRIAL"/>
    <property type="match status" value="1"/>
</dbReference>
<dbReference type="InterPro" id="IPR036008">
    <property type="entry name" value="Aconitase_4Fe-4S_dom"/>
</dbReference>
<dbReference type="SUPFAM" id="SSF52016">
    <property type="entry name" value="LeuD/IlvD-like"/>
    <property type="match status" value="1"/>
</dbReference>
<keyword evidence="7" id="KW-1185">Reference proteome</keyword>
<evidence type="ECO:0000259" key="4">
    <source>
        <dbReference type="Pfam" id="PF00330"/>
    </source>
</evidence>
<dbReference type="InterPro" id="IPR006250">
    <property type="entry name" value="Aconitase_put"/>
</dbReference>
<organism evidence="6 7">
    <name type="scientific">Saccharopolyspora taberi</name>
    <dbReference type="NCBI Taxonomy" id="60895"/>
    <lineage>
        <taxon>Bacteria</taxon>
        <taxon>Bacillati</taxon>
        <taxon>Actinomycetota</taxon>
        <taxon>Actinomycetes</taxon>
        <taxon>Pseudonocardiales</taxon>
        <taxon>Pseudonocardiaceae</taxon>
        <taxon>Saccharopolyspora</taxon>
    </lineage>
</organism>
<evidence type="ECO:0000256" key="3">
    <source>
        <dbReference type="ARBA" id="ARBA00023014"/>
    </source>
</evidence>
<feature type="domain" description="Aconitase/3-isopropylmalate dehydratase large subunit alpha/beta/alpha" evidence="4">
    <location>
        <begin position="12"/>
        <end position="407"/>
    </location>
</feature>
<dbReference type="NCBIfam" id="TIGR01342">
    <property type="entry name" value="acon_putative"/>
    <property type="match status" value="1"/>
</dbReference>
<accession>A0ABN3VD17</accession>
<evidence type="ECO:0000259" key="5">
    <source>
        <dbReference type="Pfam" id="PF00694"/>
    </source>
</evidence>
<dbReference type="EMBL" id="BAAAUX010000014">
    <property type="protein sequence ID" value="GAA2792920.1"/>
    <property type="molecule type" value="Genomic_DNA"/>
</dbReference>
<feature type="domain" description="Aconitase A/isopropylmalate dehydratase small subunit swivel" evidence="5">
    <location>
        <begin position="525"/>
        <end position="579"/>
    </location>
</feature>
<dbReference type="InterPro" id="IPR015931">
    <property type="entry name" value="Acnase/IPM_dHydase_lsu_aba_1/3"/>
</dbReference>
<dbReference type="Gene3D" id="3.20.19.10">
    <property type="entry name" value="Aconitase, domain 4"/>
    <property type="match status" value="1"/>
</dbReference>
<dbReference type="InterPro" id="IPR015928">
    <property type="entry name" value="Aconitase/3IPM_dehydase_swvl"/>
</dbReference>
<dbReference type="InterPro" id="IPR050926">
    <property type="entry name" value="Aconitase/IPM_isomerase"/>
</dbReference>
<dbReference type="RefSeq" id="WP_344680244.1">
    <property type="nucleotide sequence ID" value="NZ_BAAAUX010000014.1"/>
</dbReference>